<keyword evidence="2" id="KW-0472">Membrane</keyword>
<keyword evidence="4" id="KW-1185">Reference proteome</keyword>
<organism evidence="3 4">
    <name type="scientific">Exidia glandulosa HHB12029</name>
    <dbReference type="NCBI Taxonomy" id="1314781"/>
    <lineage>
        <taxon>Eukaryota</taxon>
        <taxon>Fungi</taxon>
        <taxon>Dikarya</taxon>
        <taxon>Basidiomycota</taxon>
        <taxon>Agaricomycotina</taxon>
        <taxon>Agaricomycetes</taxon>
        <taxon>Auriculariales</taxon>
        <taxon>Exidiaceae</taxon>
        <taxon>Exidia</taxon>
    </lineage>
</organism>
<keyword evidence="2" id="KW-0812">Transmembrane</keyword>
<dbReference type="Proteomes" id="UP000077266">
    <property type="component" value="Unassembled WGS sequence"/>
</dbReference>
<proteinExistence type="predicted"/>
<keyword evidence="2" id="KW-1133">Transmembrane helix</keyword>
<feature type="region of interest" description="Disordered" evidence="1">
    <location>
        <begin position="158"/>
        <end position="184"/>
    </location>
</feature>
<sequence length="260" mass="28955">MEYFVDALFARAIVSVFGTTLSDAPAHSLANETFLSLASACVVIGCWVLLIFGRYVWPAVRPARQQLRHRAFFHAYYLSLYVCKLEFPRNPAQYDVLVGYDIGGTPIHRGDYAPFDDALRLCFRYGGLVSWICENEGVSLSLRGATVSDPEPNYACARASRRRKGGRELGMPSPSGSASHRERRDLGNELPPYRLFASADSGIAARNIPFDSRWGSLRDGETPRERPLRMRRLGKPLDALTEECGYGGERLACEIDEGNP</sequence>
<evidence type="ECO:0000313" key="4">
    <source>
        <dbReference type="Proteomes" id="UP000077266"/>
    </source>
</evidence>
<protein>
    <submittedName>
        <fullName evidence="3">Uncharacterized protein</fullName>
    </submittedName>
</protein>
<dbReference type="AlphaFoldDB" id="A0A165N2E8"/>
<accession>A0A165N2E8</accession>
<evidence type="ECO:0000256" key="1">
    <source>
        <dbReference type="SAM" id="MobiDB-lite"/>
    </source>
</evidence>
<dbReference type="EMBL" id="KV425903">
    <property type="protein sequence ID" value="KZW00113.1"/>
    <property type="molecule type" value="Genomic_DNA"/>
</dbReference>
<evidence type="ECO:0000256" key="2">
    <source>
        <dbReference type="SAM" id="Phobius"/>
    </source>
</evidence>
<feature type="transmembrane region" description="Helical" evidence="2">
    <location>
        <begin position="34"/>
        <end position="57"/>
    </location>
</feature>
<name>A0A165N2E8_EXIGL</name>
<dbReference type="InParanoid" id="A0A165N2E8"/>
<gene>
    <name evidence="3" type="ORF">EXIGLDRAFT_696718</name>
</gene>
<evidence type="ECO:0000313" key="3">
    <source>
        <dbReference type="EMBL" id="KZW00113.1"/>
    </source>
</evidence>
<reference evidence="3 4" key="1">
    <citation type="journal article" date="2016" name="Mol. Biol. Evol.">
        <title>Comparative Genomics of Early-Diverging Mushroom-Forming Fungi Provides Insights into the Origins of Lignocellulose Decay Capabilities.</title>
        <authorList>
            <person name="Nagy L.G."/>
            <person name="Riley R."/>
            <person name="Tritt A."/>
            <person name="Adam C."/>
            <person name="Daum C."/>
            <person name="Floudas D."/>
            <person name="Sun H."/>
            <person name="Yadav J.S."/>
            <person name="Pangilinan J."/>
            <person name="Larsson K.H."/>
            <person name="Matsuura K."/>
            <person name="Barry K."/>
            <person name="Labutti K."/>
            <person name="Kuo R."/>
            <person name="Ohm R.A."/>
            <person name="Bhattacharya S.S."/>
            <person name="Shirouzu T."/>
            <person name="Yoshinaga Y."/>
            <person name="Martin F.M."/>
            <person name="Grigoriev I.V."/>
            <person name="Hibbett D.S."/>
        </authorList>
    </citation>
    <scope>NUCLEOTIDE SEQUENCE [LARGE SCALE GENOMIC DNA]</scope>
    <source>
        <strain evidence="3 4">HHB12029</strain>
    </source>
</reference>